<name>A0A4P9VS06_9GAMM</name>
<protein>
    <submittedName>
        <fullName evidence="1">Uncharacterized protein</fullName>
    </submittedName>
</protein>
<accession>A0A4P9VS06</accession>
<reference evidence="1 2" key="1">
    <citation type="submission" date="2017-04" db="EMBL/GenBank/DDBJ databases">
        <title>Draft genome sequence of Zooshikella ganghwensis VG4 isolated from Red Sea sediments.</title>
        <authorList>
            <person name="Rehman Z."/>
            <person name="Alam I."/>
            <person name="Kamau A."/>
            <person name="Bajic V."/>
            <person name="Leiknes T."/>
        </authorList>
    </citation>
    <scope>NUCLEOTIDE SEQUENCE [LARGE SCALE GENOMIC DNA]</scope>
    <source>
        <strain evidence="1 2">VG4</strain>
    </source>
</reference>
<dbReference type="EMBL" id="NDXW01000001">
    <property type="protein sequence ID" value="RDH45866.1"/>
    <property type="molecule type" value="Genomic_DNA"/>
</dbReference>
<evidence type="ECO:0000313" key="2">
    <source>
        <dbReference type="Proteomes" id="UP000257039"/>
    </source>
</evidence>
<keyword evidence="2" id="KW-1185">Reference proteome</keyword>
<dbReference type="AlphaFoldDB" id="A0A4P9VS06"/>
<dbReference type="Proteomes" id="UP000257039">
    <property type="component" value="Unassembled WGS sequence"/>
</dbReference>
<comment type="caution">
    <text evidence="1">The sequence shown here is derived from an EMBL/GenBank/DDBJ whole genome shotgun (WGS) entry which is preliminary data.</text>
</comment>
<organism evidence="1 2">
    <name type="scientific">Zooshikella ganghwensis</name>
    <dbReference type="NCBI Taxonomy" id="202772"/>
    <lineage>
        <taxon>Bacteria</taxon>
        <taxon>Pseudomonadati</taxon>
        <taxon>Pseudomonadota</taxon>
        <taxon>Gammaproteobacteria</taxon>
        <taxon>Oceanospirillales</taxon>
        <taxon>Zooshikellaceae</taxon>
        <taxon>Zooshikella</taxon>
    </lineage>
</organism>
<dbReference type="RefSeq" id="WP_094788755.1">
    <property type="nucleotide sequence ID" value="NZ_NDXW01000001.1"/>
</dbReference>
<evidence type="ECO:0000313" key="1">
    <source>
        <dbReference type="EMBL" id="RDH45866.1"/>
    </source>
</evidence>
<sequence length="65" mass="7446">MTTSAENKNKFIPWKPNTRVIRYQHERRRGMQFLATELSLDLAAGLANQAISHMLSSVKNEDTTQ</sequence>
<gene>
    <name evidence="1" type="ORF">B9G39_21765</name>
</gene>
<proteinExistence type="predicted"/>